<evidence type="ECO:0000313" key="3">
    <source>
        <dbReference type="Proteomes" id="UP000663829"/>
    </source>
</evidence>
<dbReference type="EMBL" id="CAJOBC010105621">
    <property type="protein sequence ID" value="CAF4498823.1"/>
    <property type="molecule type" value="Genomic_DNA"/>
</dbReference>
<sequence>MGLSPVMFAINTSVARTTKQTPFEIVFGQQPRLDEHAWKCIEAQMKNKYSNDKKQPDNGLVIFEEDLLADVFDAIKITNKIASESVGTHNTQVNNGSGELACSEVAEASNEKDHPIQNDEEDTHHDFDIDHEELVGGSVVDLDTDSNRSAKRLRTYIIGDVVGLKVCDMDRTNTSSTILPCNVVGHMLKMERHGTRLLPRMV</sequence>
<proteinExistence type="predicted"/>
<accession>A0A816BYV3</accession>
<dbReference type="AlphaFoldDB" id="A0A816BYV3"/>
<protein>
    <submittedName>
        <fullName evidence="1">Uncharacterized protein</fullName>
    </submittedName>
</protein>
<comment type="caution">
    <text evidence="1">The sequence shown here is derived from an EMBL/GenBank/DDBJ whole genome shotgun (WGS) entry which is preliminary data.</text>
</comment>
<dbReference type="Proteomes" id="UP000663829">
    <property type="component" value="Unassembled WGS sequence"/>
</dbReference>
<evidence type="ECO:0000313" key="1">
    <source>
        <dbReference type="EMBL" id="CAF1613728.1"/>
    </source>
</evidence>
<evidence type="ECO:0000313" key="2">
    <source>
        <dbReference type="EMBL" id="CAF4498823.1"/>
    </source>
</evidence>
<keyword evidence="3" id="KW-1185">Reference proteome</keyword>
<dbReference type="OrthoDB" id="2499658at2759"/>
<gene>
    <name evidence="1" type="ORF">GPM918_LOCUS43277</name>
    <name evidence="2" type="ORF">SRO942_LOCUS44727</name>
</gene>
<reference evidence="1" key="1">
    <citation type="submission" date="2021-02" db="EMBL/GenBank/DDBJ databases">
        <authorList>
            <person name="Nowell W R."/>
        </authorList>
    </citation>
    <scope>NUCLEOTIDE SEQUENCE</scope>
</reference>
<dbReference type="EMBL" id="CAJNOQ010038758">
    <property type="protein sequence ID" value="CAF1613728.1"/>
    <property type="molecule type" value="Genomic_DNA"/>
</dbReference>
<organism evidence="1 3">
    <name type="scientific">Didymodactylos carnosus</name>
    <dbReference type="NCBI Taxonomy" id="1234261"/>
    <lineage>
        <taxon>Eukaryota</taxon>
        <taxon>Metazoa</taxon>
        <taxon>Spiralia</taxon>
        <taxon>Gnathifera</taxon>
        <taxon>Rotifera</taxon>
        <taxon>Eurotatoria</taxon>
        <taxon>Bdelloidea</taxon>
        <taxon>Philodinida</taxon>
        <taxon>Philodinidae</taxon>
        <taxon>Didymodactylos</taxon>
    </lineage>
</organism>
<dbReference type="Proteomes" id="UP000681722">
    <property type="component" value="Unassembled WGS sequence"/>
</dbReference>
<name>A0A816BYV3_9BILA</name>